<dbReference type="GO" id="GO:0097367">
    <property type="term" value="F:carbohydrate derivative binding"/>
    <property type="evidence" value="ECO:0007669"/>
    <property type="project" value="InterPro"/>
</dbReference>
<dbReference type="EC" id="2.6.1.16" evidence="3 10"/>
<dbReference type="Pfam" id="PF13522">
    <property type="entry name" value="GATase_6"/>
    <property type="match status" value="1"/>
</dbReference>
<dbReference type="Pfam" id="PF01380">
    <property type="entry name" value="SIS"/>
    <property type="match status" value="2"/>
</dbReference>
<dbReference type="SUPFAM" id="SSF53697">
    <property type="entry name" value="SIS domain"/>
    <property type="match status" value="1"/>
</dbReference>
<feature type="active site" description="Nucleophile; for GATase activity" evidence="10">
    <location>
        <position position="2"/>
    </location>
</feature>
<evidence type="ECO:0000256" key="8">
    <source>
        <dbReference type="ARBA" id="ARBA00022737"/>
    </source>
</evidence>
<keyword evidence="7 10" id="KW-0808">Transferase</keyword>
<evidence type="ECO:0000256" key="5">
    <source>
        <dbReference type="ARBA" id="ARBA00022490"/>
    </source>
</evidence>
<dbReference type="EMBL" id="PFBD01000022">
    <property type="protein sequence ID" value="PIR86971.1"/>
    <property type="molecule type" value="Genomic_DNA"/>
</dbReference>
<dbReference type="InterPro" id="IPR029055">
    <property type="entry name" value="Ntn_hydrolases_N"/>
</dbReference>
<comment type="catalytic activity">
    <reaction evidence="1 10">
        <text>D-fructose 6-phosphate + L-glutamine = D-glucosamine 6-phosphate + L-glutamate</text>
        <dbReference type="Rhea" id="RHEA:13237"/>
        <dbReference type="ChEBI" id="CHEBI:29985"/>
        <dbReference type="ChEBI" id="CHEBI:58359"/>
        <dbReference type="ChEBI" id="CHEBI:58725"/>
        <dbReference type="ChEBI" id="CHEBI:61527"/>
        <dbReference type="EC" id="2.6.1.16"/>
    </reaction>
</comment>
<keyword evidence="9" id="KW-0315">Glutamine amidotransferase</keyword>
<reference evidence="14" key="1">
    <citation type="submission" date="2017-09" db="EMBL/GenBank/DDBJ databases">
        <title>Depth-based differentiation of microbial function through sediment-hosted aquifers and enrichment of novel symbionts in the deep terrestrial subsurface.</title>
        <authorList>
            <person name="Probst A.J."/>
            <person name="Ladd B."/>
            <person name="Jarett J.K."/>
            <person name="Geller-Mcgrath D.E."/>
            <person name="Sieber C.M.K."/>
            <person name="Emerson J.B."/>
            <person name="Anantharaman K."/>
            <person name="Thomas B.C."/>
            <person name="Malmstrom R."/>
            <person name="Stieglmeier M."/>
            <person name="Klingl A."/>
            <person name="Woyke T."/>
            <person name="Ryan C.M."/>
            <person name="Banfield J.F."/>
        </authorList>
    </citation>
    <scope>NUCLEOTIDE SEQUENCE [LARGE SCALE GENOMIC DNA]</scope>
</reference>
<dbReference type="GO" id="GO:0006047">
    <property type="term" value="P:UDP-N-acetylglucosamine metabolic process"/>
    <property type="evidence" value="ECO:0007669"/>
    <property type="project" value="TreeGrafter"/>
</dbReference>
<dbReference type="CDD" id="cd05008">
    <property type="entry name" value="SIS_GlmS_GlmD_1"/>
    <property type="match status" value="1"/>
</dbReference>
<dbReference type="HAMAP" id="MF_00164">
    <property type="entry name" value="GlmS"/>
    <property type="match status" value="1"/>
</dbReference>
<evidence type="ECO:0000259" key="11">
    <source>
        <dbReference type="PROSITE" id="PS51278"/>
    </source>
</evidence>
<dbReference type="GO" id="GO:0005829">
    <property type="term" value="C:cytosol"/>
    <property type="evidence" value="ECO:0007669"/>
    <property type="project" value="TreeGrafter"/>
</dbReference>
<name>A0A2H0UKP5_9BACT</name>
<dbReference type="GO" id="GO:0006002">
    <property type="term" value="P:fructose 6-phosphate metabolic process"/>
    <property type="evidence" value="ECO:0007669"/>
    <property type="project" value="TreeGrafter"/>
</dbReference>
<evidence type="ECO:0000256" key="9">
    <source>
        <dbReference type="ARBA" id="ARBA00022962"/>
    </source>
</evidence>
<evidence type="ECO:0000259" key="12">
    <source>
        <dbReference type="PROSITE" id="PS51464"/>
    </source>
</evidence>
<dbReference type="GO" id="GO:0006487">
    <property type="term" value="P:protein N-linked glycosylation"/>
    <property type="evidence" value="ECO:0007669"/>
    <property type="project" value="TreeGrafter"/>
</dbReference>
<dbReference type="InterPro" id="IPR047084">
    <property type="entry name" value="GFAT_N"/>
</dbReference>
<dbReference type="AlphaFoldDB" id="A0A2H0UKP5"/>
<keyword evidence="5 10" id="KW-0963">Cytoplasm</keyword>
<feature type="domain" description="SIS" evidence="12">
    <location>
        <begin position="294"/>
        <end position="433"/>
    </location>
</feature>
<dbReference type="Gene3D" id="3.40.50.10490">
    <property type="entry name" value="Glucose-6-phosphate isomerase like protein, domain 1"/>
    <property type="match status" value="2"/>
</dbReference>
<accession>A0A2H0UKP5</accession>
<feature type="domain" description="SIS" evidence="12">
    <location>
        <begin position="465"/>
        <end position="606"/>
    </location>
</feature>
<dbReference type="SUPFAM" id="SSF56235">
    <property type="entry name" value="N-terminal nucleophile aminohydrolases (Ntn hydrolases)"/>
    <property type="match status" value="1"/>
</dbReference>
<dbReference type="Gene3D" id="3.60.20.10">
    <property type="entry name" value="Glutamine Phosphoribosylpyrophosphate, subunit 1, domain 1"/>
    <property type="match status" value="1"/>
</dbReference>
<dbReference type="Proteomes" id="UP000229526">
    <property type="component" value="Unassembled WGS sequence"/>
</dbReference>
<dbReference type="CDD" id="cd00714">
    <property type="entry name" value="GFAT"/>
    <property type="match status" value="1"/>
</dbReference>
<evidence type="ECO:0000313" key="13">
    <source>
        <dbReference type="EMBL" id="PIR86971.1"/>
    </source>
</evidence>
<dbReference type="PROSITE" id="PS51278">
    <property type="entry name" value="GATASE_TYPE_2"/>
    <property type="match status" value="1"/>
</dbReference>
<evidence type="ECO:0000256" key="4">
    <source>
        <dbReference type="ARBA" id="ARBA00016090"/>
    </source>
</evidence>
<dbReference type="NCBIfam" id="TIGR01135">
    <property type="entry name" value="glmS"/>
    <property type="match status" value="1"/>
</dbReference>
<dbReference type="InterPro" id="IPR046348">
    <property type="entry name" value="SIS_dom_sf"/>
</dbReference>
<feature type="domain" description="Glutamine amidotransferase type-2" evidence="11">
    <location>
        <begin position="2"/>
        <end position="220"/>
    </location>
</feature>
<evidence type="ECO:0000313" key="14">
    <source>
        <dbReference type="Proteomes" id="UP000229526"/>
    </source>
</evidence>
<protein>
    <recommendedName>
        <fullName evidence="4 10">Glutamine--fructose-6-phosphate aminotransferase [isomerizing]</fullName>
        <ecNumber evidence="3 10">2.6.1.16</ecNumber>
    </recommendedName>
    <alternativeName>
        <fullName evidence="10">D-fructose-6-phosphate amidotransferase</fullName>
    </alternativeName>
    <alternativeName>
        <fullName evidence="10">GFAT</fullName>
    </alternativeName>
    <alternativeName>
        <fullName evidence="10">Glucosamine-6-phosphate synthase</fullName>
    </alternativeName>
    <alternativeName>
        <fullName evidence="10">Hexosephosphate aminotransferase</fullName>
    </alternativeName>
    <alternativeName>
        <fullName evidence="10">L-glutamine--D-fructose-6-phosphate amidotransferase</fullName>
    </alternativeName>
</protein>
<feature type="active site" description="For Fru-6P isomerization activity" evidence="10">
    <location>
        <position position="611"/>
    </location>
</feature>
<dbReference type="CDD" id="cd05009">
    <property type="entry name" value="SIS_GlmS_GlmD_2"/>
    <property type="match status" value="1"/>
</dbReference>
<gene>
    <name evidence="10 13" type="primary">glmS</name>
    <name evidence="13" type="ORF">COU11_03070</name>
</gene>
<comment type="caution">
    <text evidence="13">The sequence shown here is derived from an EMBL/GenBank/DDBJ whole genome shotgun (WGS) entry which is preliminary data.</text>
</comment>
<keyword evidence="8" id="KW-0677">Repeat</keyword>
<comment type="subunit">
    <text evidence="10">Homodimer.</text>
</comment>
<dbReference type="InterPro" id="IPR017932">
    <property type="entry name" value="GATase_2_dom"/>
</dbReference>
<organism evidence="13 14">
    <name type="scientific">Candidatus Harrisonbacteria bacterium CG10_big_fil_rev_8_21_14_0_10_49_15</name>
    <dbReference type="NCBI Taxonomy" id="1974587"/>
    <lineage>
        <taxon>Bacteria</taxon>
        <taxon>Candidatus Harrisoniibacteriota</taxon>
    </lineage>
</organism>
<dbReference type="InterPro" id="IPR005855">
    <property type="entry name" value="GFAT"/>
</dbReference>
<dbReference type="PROSITE" id="PS51464">
    <property type="entry name" value="SIS"/>
    <property type="match status" value="2"/>
</dbReference>
<proteinExistence type="inferred from homology"/>
<dbReference type="PANTHER" id="PTHR10937">
    <property type="entry name" value="GLUCOSAMINE--FRUCTOSE-6-PHOSPHATE AMINOTRANSFERASE, ISOMERIZING"/>
    <property type="match status" value="1"/>
</dbReference>
<keyword evidence="6 10" id="KW-0032">Aminotransferase</keyword>
<evidence type="ECO:0000256" key="10">
    <source>
        <dbReference type="HAMAP-Rule" id="MF_00164"/>
    </source>
</evidence>
<dbReference type="InterPro" id="IPR035466">
    <property type="entry name" value="GlmS/AgaS_SIS"/>
</dbReference>
<dbReference type="GO" id="GO:0005975">
    <property type="term" value="P:carbohydrate metabolic process"/>
    <property type="evidence" value="ECO:0007669"/>
    <property type="project" value="UniProtKB-UniRule"/>
</dbReference>
<evidence type="ECO:0000256" key="7">
    <source>
        <dbReference type="ARBA" id="ARBA00022679"/>
    </source>
</evidence>
<dbReference type="FunFam" id="3.40.50.10490:FF:000001">
    <property type="entry name" value="Glutamine--fructose-6-phosphate aminotransferase [isomerizing]"/>
    <property type="match status" value="1"/>
</dbReference>
<evidence type="ECO:0000256" key="3">
    <source>
        <dbReference type="ARBA" id="ARBA00012916"/>
    </source>
</evidence>
<feature type="initiator methionine" description="Removed" evidence="10">
    <location>
        <position position="1"/>
    </location>
</feature>
<dbReference type="InterPro" id="IPR035490">
    <property type="entry name" value="GlmS/FrlB_SIS"/>
</dbReference>
<dbReference type="InterPro" id="IPR001347">
    <property type="entry name" value="SIS_dom"/>
</dbReference>
<evidence type="ECO:0000256" key="1">
    <source>
        <dbReference type="ARBA" id="ARBA00001031"/>
    </source>
</evidence>
<evidence type="ECO:0000256" key="2">
    <source>
        <dbReference type="ARBA" id="ARBA00004496"/>
    </source>
</evidence>
<sequence length="616" mass="67207">MCGIVGYIGKKEVVPILINGLKRLEYRGYDSAGVAVLTGNGAHSKRVLGRVAGLEDALQGNGWQTATIGIAHTRWATHGKPSEANAHPHTDCKGNIWVAHNGIVENYQELKKALIEAGHEFKSETDTEVLAHLIEAETEKTDNLFNAVRHALSHVRGAYGLAVISATEPDKIIAARNSSPLILGIGPEENLVASDASAIINLTKEVIYLDDNEIAEVTADSFRVESLEFGPHGSEKRVKHPETIEWDEAAIAKDGHAHFMHKEIFEIPEVIRNSIRGRLIVEEGRAKLGGIENHKDELRDVERVLITACGTAHVAGRVAEYMLEEYAGVPTEVDIASEFRYRKPIFGKNDLLLAISQSGETADTLAAVKEAKEKGVTTMGIVNVVGSSISRDTDFGVYNHAGPEISVASTKAFVSQLIVSSLFTLFLGRQREMSLTMGKRIAEELKQLPELVKVVLQQEDAIKAIAAKYKDMPAIMTLGRKYNAPLAAEVAIKFKELCYIPAIDLPAGEMKHGSLALIDKDFPTLAIAPVDSVYEKMKSNIEEIKARVGPIIALTTEGNDELSQYASDVIYIPKTLEMLTPIVAVVPLYLLTYHIAALKGHDIDKPRNLAKSVTVE</sequence>
<evidence type="ECO:0000256" key="6">
    <source>
        <dbReference type="ARBA" id="ARBA00022576"/>
    </source>
</evidence>
<comment type="function">
    <text evidence="10">Catalyzes the first step in hexosamine metabolism, converting fructose-6P into glucosamine-6P using glutamine as a nitrogen source.</text>
</comment>
<dbReference type="NCBIfam" id="NF001484">
    <property type="entry name" value="PRK00331.1"/>
    <property type="match status" value="1"/>
</dbReference>
<dbReference type="FunFam" id="3.60.20.10:FF:000006">
    <property type="entry name" value="Glutamine--fructose-6-phosphate aminotransferase [isomerizing]"/>
    <property type="match status" value="1"/>
</dbReference>
<dbReference type="PANTHER" id="PTHR10937:SF0">
    <property type="entry name" value="GLUTAMINE--FRUCTOSE-6-PHOSPHATE TRANSAMINASE (ISOMERIZING)"/>
    <property type="match status" value="1"/>
</dbReference>
<dbReference type="GO" id="GO:0004360">
    <property type="term" value="F:glutamine-fructose-6-phosphate transaminase (isomerizing) activity"/>
    <property type="evidence" value="ECO:0007669"/>
    <property type="project" value="UniProtKB-UniRule"/>
</dbReference>
<comment type="subcellular location">
    <subcellularLocation>
        <location evidence="2 10">Cytoplasm</location>
    </subcellularLocation>
</comment>